<reference evidence="2 4" key="2">
    <citation type="journal article" date="2011" name="Mol. Biol. Evol.">
        <title>Comparative genomic analysis of fruiting body formation in Myxococcales.</title>
        <authorList>
            <person name="Huntley S."/>
            <person name="Hamann N."/>
            <person name="Wegener-Feldbrugge S."/>
            <person name="Treuner-Lange A."/>
            <person name="Kube M."/>
            <person name="Reinhardt R."/>
            <person name="Klages S."/>
            <person name="Muller R."/>
            <person name="Ronning C.M."/>
            <person name="Nierman W.C."/>
            <person name="Sogaard-Andersen L."/>
        </authorList>
    </citation>
    <scope>NUCLEOTIDE SEQUENCE [LARGE SCALE GENOMIC DNA]</scope>
    <source>
        <strain evidence="2 4">DW4/3-1</strain>
    </source>
</reference>
<dbReference type="HOGENOM" id="CLU_1824156_0_0_7"/>
<organism evidence="3 5">
    <name type="scientific">Stigmatella aurantiaca (strain DW4/3-1)</name>
    <dbReference type="NCBI Taxonomy" id="378806"/>
    <lineage>
        <taxon>Bacteria</taxon>
        <taxon>Pseudomonadati</taxon>
        <taxon>Myxococcota</taxon>
        <taxon>Myxococcia</taxon>
        <taxon>Myxococcales</taxon>
        <taxon>Cystobacterineae</taxon>
        <taxon>Archangiaceae</taxon>
        <taxon>Stigmatella</taxon>
    </lineage>
</organism>
<sequence>MKTSSLLASLSVAVLGVGSAQAATLTFTIENKTTSTITSTFPNACSSVIPALSSVAANGISPVHQTDCGNNTAVAFDYTNGTKTCGFNLSSIYTPPNPLLGTSGYWTPKGTGTSKKGSAVCKATLISLGSNGSYGWALSIQ</sequence>
<keyword evidence="1" id="KW-0732">Signal</keyword>
<evidence type="ECO:0000313" key="4">
    <source>
        <dbReference type="Proteomes" id="UP000001351"/>
    </source>
</evidence>
<dbReference type="RefSeq" id="WP_002612198.1">
    <property type="nucleotide sequence ID" value="NC_014623.1"/>
</dbReference>
<dbReference type="KEGG" id="sur:STAUR_7720"/>
<reference evidence="3 5" key="1">
    <citation type="submission" date="2006-04" db="EMBL/GenBank/DDBJ databases">
        <authorList>
            <person name="Nierman W.C."/>
        </authorList>
    </citation>
    <scope>NUCLEOTIDE SEQUENCE [LARGE SCALE GENOMIC DNA]</scope>
    <source>
        <strain evidence="3 5">DW4/3-1</strain>
    </source>
</reference>
<evidence type="ECO:0000256" key="1">
    <source>
        <dbReference type="SAM" id="SignalP"/>
    </source>
</evidence>
<keyword evidence="4" id="KW-1185">Reference proteome</keyword>
<evidence type="ECO:0000313" key="3">
    <source>
        <dbReference type="EMBL" id="EAU68319.1"/>
    </source>
</evidence>
<dbReference type="Proteomes" id="UP000001351">
    <property type="component" value="Chromosome"/>
</dbReference>
<dbReference type="OrthoDB" id="5518896at2"/>
<accession>Q098X7</accession>
<dbReference type="EMBL" id="CP002271">
    <property type="protein sequence ID" value="ADO75475.1"/>
    <property type="molecule type" value="Genomic_DNA"/>
</dbReference>
<dbReference type="Proteomes" id="UP000032702">
    <property type="component" value="Unassembled WGS sequence"/>
</dbReference>
<dbReference type="EMBL" id="AAMD01000019">
    <property type="protein sequence ID" value="EAU68319.1"/>
    <property type="molecule type" value="Genomic_DNA"/>
</dbReference>
<protein>
    <submittedName>
        <fullName evidence="3">GP80, putative</fullName>
    </submittedName>
</protein>
<evidence type="ECO:0000313" key="5">
    <source>
        <dbReference type="Proteomes" id="UP000032702"/>
    </source>
</evidence>
<feature type="signal peptide" evidence="1">
    <location>
        <begin position="1"/>
        <end position="22"/>
    </location>
</feature>
<feature type="chain" id="PRO_5010840368" evidence="1">
    <location>
        <begin position="23"/>
        <end position="141"/>
    </location>
</feature>
<proteinExistence type="predicted"/>
<gene>
    <name evidence="2" type="ordered locus">STAUR_7720</name>
    <name evidence="3" type="ORF">STIAU_5832</name>
</gene>
<dbReference type="AlphaFoldDB" id="Q098X7"/>
<name>Q098X7_STIAD</name>
<evidence type="ECO:0000313" key="2">
    <source>
        <dbReference type="EMBL" id="ADO75475.1"/>
    </source>
</evidence>